<evidence type="ECO:0000313" key="8">
    <source>
        <dbReference type="EMBL" id="VDH90386.1"/>
    </source>
</evidence>
<evidence type="ECO:0000256" key="6">
    <source>
        <dbReference type="PROSITE-ProRule" id="PRU10141"/>
    </source>
</evidence>
<name>A0A8B6BGI5_MYTGA</name>
<reference evidence="8" key="1">
    <citation type="submission" date="2018-11" db="EMBL/GenBank/DDBJ databases">
        <authorList>
            <person name="Alioto T."/>
            <person name="Alioto T."/>
        </authorList>
    </citation>
    <scope>NUCLEOTIDE SEQUENCE</scope>
</reference>
<evidence type="ECO:0000256" key="3">
    <source>
        <dbReference type="ARBA" id="ARBA00022741"/>
    </source>
</evidence>
<dbReference type="AlphaFoldDB" id="A0A8B6BGI5"/>
<dbReference type="PROSITE" id="PS50011">
    <property type="entry name" value="PROTEIN_KINASE_DOM"/>
    <property type="match status" value="1"/>
</dbReference>
<dbReference type="Proteomes" id="UP000596742">
    <property type="component" value="Unassembled WGS sequence"/>
</dbReference>
<feature type="domain" description="Protein kinase" evidence="7">
    <location>
        <begin position="57"/>
        <end position="308"/>
    </location>
</feature>
<dbReference type="GO" id="GO:0005737">
    <property type="term" value="C:cytoplasm"/>
    <property type="evidence" value="ECO:0007669"/>
    <property type="project" value="TreeGrafter"/>
</dbReference>
<keyword evidence="4 8" id="KW-0418">Kinase</keyword>
<dbReference type="EC" id="2.7.11.1" evidence="8"/>
<dbReference type="FunFam" id="1.10.510.10:FF:000571">
    <property type="entry name" value="Maternal embryonic leucine zipper kinase"/>
    <property type="match status" value="1"/>
</dbReference>
<dbReference type="GO" id="GO:0035556">
    <property type="term" value="P:intracellular signal transduction"/>
    <property type="evidence" value="ECO:0007669"/>
    <property type="project" value="TreeGrafter"/>
</dbReference>
<sequence>MCSVLGLNPWMPMSDTTMPAKMSDEEMMGPEEMLDCPVGPGFKPVLHSHRHNLRNRFELGKTLGEGMYGKVKLAVEKGTGEKVAIKYIKKNKVQDDTDLRRLRREIHVMSSLSHPNIINIREVFENKDKIILVMDCALGGELYDYINDRQKLTENSARRLFRQISSAINYCHQNGIVHRDLKLENIVLDIDENVKIADFGLSNFYSKDTLLKTFCGSPLYASPEIVNGQPYYGPEVDCWSLGVILYTLVYGAMPFEGTDFKTLRKQISNGDYFEPNTPSEAAGLIRHLLTVNPKKRAKMSDILNHWWVNLGYKETPIGEQYPSNDMLNTYKPRCSPCLSSDSEGEGDQVKPVQPLKGILKKPKTSYSSTEEVGEEEQTVKVPLQPVKDDNTAYMVMPEEGPNVTCDNNSENNNSIDDKKVFDSEKKPARGILKRKGKFSGGDSGCILNESGAKSPGSDTKENNSMLYDLSDIDNVLNTTDRSPTETKNKFTYPENVVESNNNTTVVVVPRRSILKKGGQTDPRKRLSACSTGSNSSADILDFSYDSGDDNYETISNCPQMEREGSLVGTPSFEDMNSAGDMLNTITGTPQMYENDNEFYNTETARELCDKAKQIVNHVQLDSQ</sequence>
<keyword evidence="1" id="KW-0723">Serine/threonine-protein kinase</keyword>
<keyword evidence="2 8" id="KW-0808">Transferase</keyword>
<dbReference type="SUPFAM" id="SSF56112">
    <property type="entry name" value="Protein kinase-like (PK-like)"/>
    <property type="match status" value="1"/>
</dbReference>
<dbReference type="Pfam" id="PF00069">
    <property type="entry name" value="Pkinase"/>
    <property type="match status" value="1"/>
</dbReference>
<dbReference type="FunFam" id="3.30.200.20:FF:000042">
    <property type="entry name" value="Aurora kinase A"/>
    <property type="match status" value="1"/>
</dbReference>
<dbReference type="GO" id="GO:0050321">
    <property type="term" value="F:tau-protein kinase activity"/>
    <property type="evidence" value="ECO:0007669"/>
    <property type="project" value="TreeGrafter"/>
</dbReference>
<dbReference type="InterPro" id="IPR011009">
    <property type="entry name" value="Kinase-like_dom_sf"/>
</dbReference>
<dbReference type="SMART" id="SM00220">
    <property type="entry name" value="S_TKc"/>
    <property type="match status" value="1"/>
</dbReference>
<evidence type="ECO:0000259" key="7">
    <source>
        <dbReference type="PROSITE" id="PS50011"/>
    </source>
</evidence>
<evidence type="ECO:0000256" key="5">
    <source>
        <dbReference type="ARBA" id="ARBA00022840"/>
    </source>
</evidence>
<evidence type="ECO:0000256" key="4">
    <source>
        <dbReference type="ARBA" id="ARBA00022777"/>
    </source>
</evidence>
<keyword evidence="3 6" id="KW-0547">Nucleotide-binding</keyword>
<comment type="caution">
    <text evidence="8">The sequence shown here is derived from an EMBL/GenBank/DDBJ whole genome shotgun (WGS) entry which is preliminary data.</text>
</comment>
<dbReference type="OrthoDB" id="193931at2759"/>
<dbReference type="EMBL" id="UYJE01000132">
    <property type="protein sequence ID" value="VDH90386.1"/>
    <property type="molecule type" value="Genomic_DNA"/>
</dbReference>
<organism evidence="8 9">
    <name type="scientific">Mytilus galloprovincialis</name>
    <name type="common">Mediterranean mussel</name>
    <dbReference type="NCBI Taxonomy" id="29158"/>
    <lineage>
        <taxon>Eukaryota</taxon>
        <taxon>Metazoa</taxon>
        <taxon>Spiralia</taxon>
        <taxon>Lophotrochozoa</taxon>
        <taxon>Mollusca</taxon>
        <taxon>Bivalvia</taxon>
        <taxon>Autobranchia</taxon>
        <taxon>Pteriomorphia</taxon>
        <taxon>Mytilida</taxon>
        <taxon>Mytiloidea</taxon>
        <taxon>Mytilidae</taxon>
        <taxon>Mytilinae</taxon>
        <taxon>Mytilus</taxon>
    </lineage>
</organism>
<dbReference type="GO" id="GO:0000226">
    <property type="term" value="P:microtubule cytoskeleton organization"/>
    <property type="evidence" value="ECO:0007669"/>
    <property type="project" value="TreeGrafter"/>
</dbReference>
<gene>
    <name evidence="8" type="ORF">MGAL_10B052459</name>
</gene>
<dbReference type="Gene3D" id="1.10.510.10">
    <property type="entry name" value="Transferase(Phosphotransferase) domain 1"/>
    <property type="match status" value="1"/>
</dbReference>
<accession>A0A8B6BGI5</accession>
<evidence type="ECO:0000313" key="9">
    <source>
        <dbReference type="Proteomes" id="UP000596742"/>
    </source>
</evidence>
<protein>
    <submittedName>
        <fullName evidence="8">NUAK family, SNF1-like kinase</fullName>
        <ecNumber evidence="8">2.7.11.1</ecNumber>
    </submittedName>
</protein>
<dbReference type="InterPro" id="IPR017441">
    <property type="entry name" value="Protein_kinase_ATP_BS"/>
</dbReference>
<proteinExistence type="predicted"/>
<dbReference type="PROSITE" id="PS00108">
    <property type="entry name" value="PROTEIN_KINASE_ST"/>
    <property type="match status" value="1"/>
</dbReference>
<evidence type="ECO:0000256" key="1">
    <source>
        <dbReference type="ARBA" id="ARBA00022527"/>
    </source>
</evidence>
<evidence type="ECO:0000256" key="2">
    <source>
        <dbReference type="ARBA" id="ARBA00022679"/>
    </source>
</evidence>
<feature type="binding site" evidence="6">
    <location>
        <position position="90"/>
    </location>
    <ligand>
        <name>ATP</name>
        <dbReference type="ChEBI" id="CHEBI:30616"/>
    </ligand>
</feature>
<dbReference type="GO" id="GO:0005524">
    <property type="term" value="F:ATP binding"/>
    <property type="evidence" value="ECO:0007669"/>
    <property type="project" value="UniProtKB-UniRule"/>
</dbReference>
<keyword evidence="5 6" id="KW-0067">ATP-binding</keyword>
<dbReference type="PROSITE" id="PS00107">
    <property type="entry name" value="PROTEIN_KINASE_ATP"/>
    <property type="match status" value="1"/>
</dbReference>
<keyword evidence="9" id="KW-1185">Reference proteome</keyword>
<dbReference type="InterPro" id="IPR000719">
    <property type="entry name" value="Prot_kinase_dom"/>
</dbReference>
<dbReference type="InterPro" id="IPR008271">
    <property type="entry name" value="Ser/Thr_kinase_AS"/>
</dbReference>
<dbReference type="PANTHER" id="PTHR24346">
    <property type="entry name" value="MAP/MICROTUBULE AFFINITY-REGULATING KINASE"/>
    <property type="match status" value="1"/>
</dbReference>
<dbReference type="PANTHER" id="PTHR24346:SF93">
    <property type="entry name" value="NUAK FAMILY SNF1-LIKE KINASE 1"/>
    <property type="match status" value="1"/>
</dbReference>